<accession>A0AAN7SJI5</accession>
<comment type="caution">
    <text evidence="2">The sequence shown here is derived from an EMBL/GenBank/DDBJ whole genome shotgun (WGS) entry which is preliminary data.</text>
</comment>
<dbReference type="AlphaFoldDB" id="A0AAN7SJI5"/>
<feature type="region of interest" description="Disordered" evidence="1">
    <location>
        <begin position="1"/>
        <end position="22"/>
    </location>
</feature>
<dbReference type="EMBL" id="JARPUR010000001">
    <property type="protein sequence ID" value="KAK4885032.1"/>
    <property type="molecule type" value="Genomic_DNA"/>
</dbReference>
<dbReference type="PANTHER" id="PTHR33480">
    <property type="entry name" value="SET DOMAIN-CONTAINING PROTEIN-RELATED"/>
    <property type="match status" value="1"/>
</dbReference>
<feature type="non-terminal residue" evidence="2">
    <location>
        <position position="1"/>
    </location>
</feature>
<protein>
    <submittedName>
        <fullName evidence="2">Uncharacterized protein</fullName>
    </submittedName>
</protein>
<evidence type="ECO:0000313" key="3">
    <source>
        <dbReference type="Proteomes" id="UP001353858"/>
    </source>
</evidence>
<name>A0AAN7SJI5_9COLE</name>
<sequence>LPSPTAIQNSNQQINSNVSNSSSLTCDESGLLNTNFSDDSFADPDFVCSSKNSTFSSFEKENTISQQETPLNQIKILNHVVIKNNTITSFPNNENTNSTSLKKFVPPALNEQINTYPTELSNDDFMSKTNIQPKTKLNKPKRIRAKDFCFYCETKVSNFGRHLKRIHDNELEVQQILSKPVNINQVLKDKVFPTMRPDEITKVVKMDKLICEFGVRYLKLHPQKHYINVTSRKMRELSSLLIEVRKIKPTIKSLLDTLKPEHFEVLVKATKNAASYDVVKERYDSPTYALNMGTTLKQCCDIALLNVMKINNSDITEVKRNLDSLNHLIVSCWKYKISAHAADDLNLKKWNKCTIVPLAKDLKKFREYLMKQSTETYKQLETKGTKEAFIKLQELVYCKILLLNRKRPGELQRLLLSAYVDMDSQPQNHYEEFDDVLTASEKILVKKFKRIVIRDEEDPEELNMIQQEEPEEMEEFEVKDDVHLSKKLDINKASTSKHKNKKRILIPWTVDQKTVVKNYFKLHIQNQIPPKKHECLNLIKNYSELLQNKNWLKIKGNEQLPKAQINSTLTSNRIDVGIQKQTHITQNKRFDCNYCKSKLFGNRDTNSNVLIKEREADINFRQGLCYPSKNWKPMFI</sequence>
<dbReference type="PANTHER" id="PTHR33480:SF1">
    <property type="entry name" value="TYR RECOMBINASE DOMAIN-CONTAINING PROTEIN"/>
    <property type="match status" value="1"/>
</dbReference>
<feature type="compositionally biased region" description="Low complexity" evidence="1">
    <location>
        <begin position="7"/>
        <end position="22"/>
    </location>
</feature>
<evidence type="ECO:0000256" key="1">
    <source>
        <dbReference type="SAM" id="MobiDB-lite"/>
    </source>
</evidence>
<gene>
    <name evidence="2" type="ORF">RN001_001303</name>
</gene>
<keyword evidence="3" id="KW-1185">Reference proteome</keyword>
<organism evidence="2 3">
    <name type="scientific">Aquatica leii</name>
    <dbReference type="NCBI Taxonomy" id="1421715"/>
    <lineage>
        <taxon>Eukaryota</taxon>
        <taxon>Metazoa</taxon>
        <taxon>Ecdysozoa</taxon>
        <taxon>Arthropoda</taxon>
        <taxon>Hexapoda</taxon>
        <taxon>Insecta</taxon>
        <taxon>Pterygota</taxon>
        <taxon>Neoptera</taxon>
        <taxon>Endopterygota</taxon>
        <taxon>Coleoptera</taxon>
        <taxon>Polyphaga</taxon>
        <taxon>Elateriformia</taxon>
        <taxon>Elateroidea</taxon>
        <taxon>Lampyridae</taxon>
        <taxon>Luciolinae</taxon>
        <taxon>Aquatica</taxon>
    </lineage>
</organism>
<dbReference type="Proteomes" id="UP001353858">
    <property type="component" value="Unassembled WGS sequence"/>
</dbReference>
<evidence type="ECO:0000313" key="2">
    <source>
        <dbReference type="EMBL" id="KAK4885032.1"/>
    </source>
</evidence>
<reference evidence="3" key="1">
    <citation type="submission" date="2023-01" db="EMBL/GenBank/DDBJ databases">
        <title>Key to firefly adult light organ development and bioluminescence: homeobox transcription factors regulate luciferase expression and transportation to peroxisome.</title>
        <authorList>
            <person name="Fu X."/>
        </authorList>
    </citation>
    <scope>NUCLEOTIDE SEQUENCE [LARGE SCALE GENOMIC DNA]</scope>
</reference>
<proteinExistence type="predicted"/>